<dbReference type="EMBL" id="CABFWN010000002">
    <property type="protein sequence ID" value="VUG17689.1"/>
    <property type="molecule type" value="Genomic_DNA"/>
</dbReference>
<feature type="region of interest" description="Disordered" evidence="2">
    <location>
        <begin position="47"/>
        <end position="69"/>
    </location>
</feature>
<reference evidence="3 6" key="2">
    <citation type="journal article" date="2020" name="Appl. Microbiol. Biotechnol.">
        <title>Targeted gene deletion in Brettanomyces bruxellensis with an expression-free CRISPR-Cas9 system.</title>
        <authorList>
            <person name="Varela C."/>
            <person name="Bartel C."/>
            <person name="Onetto C."/>
            <person name="Borneman A."/>
        </authorList>
    </citation>
    <scope>NUCLEOTIDE SEQUENCE [LARGE SCALE GENOMIC DNA]</scope>
    <source>
        <strain evidence="3 6">AWRI1613</strain>
    </source>
</reference>
<dbReference type="Proteomes" id="UP000478008">
    <property type="component" value="Unassembled WGS sequence"/>
</dbReference>
<feature type="coiled-coil region" evidence="1">
    <location>
        <begin position="115"/>
        <end position="189"/>
    </location>
</feature>
<dbReference type="AlphaFoldDB" id="A0A3F2Y3B6"/>
<evidence type="ECO:0000313" key="5">
    <source>
        <dbReference type="Proteomes" id="UP000478008"/>
    </source>
</evidence>
<reference evidence="4 5" key="1">
    <citation type="submission" date="2019-07" db="EMBL/GenBank/DDBJ databases">
        <authorList>
            <person name="Friedrich A."/>
            <person name="Schacherer J."/>
        </authorList>
    </citation>
    <scope>NUCLEOTIDE SEQUENCE [LARGE SCALE GENOMIC DNA]</scope>
</reference>
<dbReference type="EMBL" id="JABCYN010000030">
    <property type="protein sequence ID" value="KAF6009834.1"/>
    <property type="molecule type" value="Genomic_DNA"/>
</dbReference>
<keyword evidence="1" id="KW-0175">Coiled coil</keyword>
<evidence type="ECO:0000256" key="1">
    <source>
        <dbReference type="SAM" id="Coils"/>
    </source>
</evidence>
<evidence type="ECO:0000313" key="6">
    <source>
        <dbReference type="Proteomes" id="UP000568158"/>
    </source>
</evidence>
<name>A0A3F2Y3B6_DEKBR</name>
<gene>
    <name evidence="4" type="ORF">DEBR0S2_13960G</name>
    <name evidence="3" type="ORF">HII12_003380</name>
</gene>
<keyword evidence="5" id="KW-1185">Reference proteome</keyword>
<evidence type="ECO:0000313" key="3">
    <source>
        <dbReference type="EMBL" id="KAF6009834.1"/>
    </source>
</evidence>
<evidence type="ECO:0000313" key="4">
    <source>
        <dbReference type="EMBL" id="VUG17689.1"/>
    </source>
</evidence>
<organism evidence="4 5">
    <name type="scientific">Dekkera bruxellensis</name>
    <name type="common">Brettanomyces custersii</name>
    <dbReference type="NCBI Taxonomy" id="5007"/>
    <lineage>
        <taxon>Eukaryota</taxon>
        <taxon>Fungi</taxon>
        <taxon>Dikarya</taxon>
        <taxon>Ascomycota</taxon>
        <taxon>Saccharomycotina</taxon>
        <taxon>Pichiomycetes</taxon>
        <taxon>Pichiales</taxon>
        <taxon>Pichiaceae</taxon>
        <taxon>Brettanomyces</taxon>
    </lineage>
</organism>
<proteinExistence type="predicted"/>
<feature type="compositionally biased region" description="Polar residues" evidence="2">
    <location>
        <begin position="54"/>
        <end position="69"/>
    </location>
</feature>
<protein>
    <submittedName>
        <fullName evidence="4">DEBR0S2_13960g1_1</fullName>
    </submittedName>
</protein>
<sequence length="203" mass="23173">MSSEETLREQLRQSYNLRKQNAVLVSKYKKYLTKSLSTFTDVNASHYKKHTSSTDRVNSSGSASSIQLANSTNTSSRAISAEQVGNSALVDKPASVQETPLYSKVEVIYGNQRQIRKQERLISEHLEELASAESELEKQLTKTKHRLRRSRLIKYSKDSKLEDLVQTQAERLDRQIRILECSMHTVERDKAVPAVSAKRGWFQ</sequence>
<accession>A0A3F2Y3B6</accession>
<evidence type="ECO:0000256" key="2">
    <source>
        <dbReference type="SAM" id="MobiDB-lite"/>
    </source>
</evidence>
<dbReference type="Proteomes" id="UP000568158">
    <property type="component" value="Unassembled WGS sequence"/>
</dbReference>